<sequence>MADRSIMSSNDMMDFVVGDGDNDETTVSTPATKKDEGMFNKPLLVEDSVADDYGYDYDDDEDEDDDFEEPADDDEDDEYYSRVEAQKNHPINEDNQSNNNNNNQNNQNNNNNNNNNNNTQQQLQ</sequence>
<dbReference type="Proteomes" id="UP000007797">
    <property type="component" value="Unassembled WGS sequence"/>
</dbReference>
<dbReference type="RefSeq" id="XP_004358800.1">
    <property type="nucleotide sequence ID" value="XM_004358743.1"/>
</dbReference>
<accession>F4PTX1</accession>
<organism evidence="2 3">
    <name type="scientific">Cavenderia fasciculata</name>
    <name type="common">Slime mold</name>
    <name type="synonym">Dictyostelium fasciculatum</name>
    <dbReference type="NCBI Taxonomy" id="261658"/>
    <lineage>
        <taxon>Eukaryota</taxon>
        <taxon>Amoebozoa</taxon>
        <taxon>Evosea</taxon>
        <taxon>Eumycetozoa</taxon>
        <taxon>Dictyostelia</taxon>
        <taxon>Acytosteliales</taxon>
        <taxon>Cavenderiaceae</taxon>
        <taxon>Cavenderia</taxon>
    </lineage>
</organism>
<keyword evidence="3" id="KW-1185">Reference proteome</keyword>
<evidence type="ECO:0000256" key="1">
    <source>
        <dbReference type="SAM" id="MobiDB-lite"/>
    </source>
</evidence>
<protein>
    <submittedName>
        <fullName evidence="2">Uncharacterized protein</fullName>
    </submittedName>
</protein>
<dbReference type="EMBL" id="GL883010">
    <property type="protein sequence ID" value="EGG20950.1"/>
    <property type="molecule type" value="Genomic_DNA"/>
</dbReference>
<evidence type="ECO:0000313" key="3">
    <source>
        <dbReference type="Proteomes" id="UP000007797"/>
    </source>
</evidence>
<dbReference type="GeneID" id="14874038"/>
<feature type="compositionally biased region" description="Acidic residues" evidence="1">
    <location>
        <begin position="48"/>
        <end position="78"/>
    </location>
</feature>
<reference evidence="3" key="1">
    <citation type="journal article" date="2011" name="Genome Res.">
        <title>Phylogeny-wide analysis of social amoeba genomes highlights ancient origins for complex intercellular communication.</title>
        <authorList>
            <person name="Heidel A.J."/>
            <person name="Lawal H.M."/>
            <person name="Felder M."/>
            <person name="Schilde C."/>
            <person name="Helps N.R."/>
            <person name="Tunggal B."/>
            <person name="Rivero F."/>
            <person name="John U."/>
            <person name="Schleicher M."/>
            <person name="Eichinger L."/>
            <person name="Platzer M."/>
            <person name="Noegel A.A."/>
            <person name="Schaap P."/>
            <person name="Gloeckner G."/>
        </authorList>
    </citation>
    <scope>NUCLEOTIDE SEQUENCE [LARGE SCALE GENOMIC DNA]</scope>
    <source>
        <strain evidence="3">SH3</strain>
    </source>
</reference>
<feature type="compositionally biased region" description="Basic and acidic residues" evidence="1">
    <location>
        <begin position="79"/>
        <end position="92"/>
    </location>
</feature>
<feature type="compositionally biased region" description="Low complexity" evidence="1">
    <location>
        <begin position="95"/>
        <end position="124"/>
    </location>
</feature>
<proteinExistence type="predicted"/>
<feature type="compositionally biased region" description="Polar residues" evidence="1">
    <location>
        <begin position="1"/>
        <end position="11"/>
    </location>
</feature>
<gene>
    <name evidence="2" type="ORF">DFA_00819</name>
</gene>
<name>F4PTX1_CACFS</name>
<dbReference type="KEGG" id="dfa:DFA_00819"/>
<feature type="region of interest" description="Disordered" evidence="1">
    <location>
        <begin position="1"/>
        <end position="124"/>
    </location>
</feature>
<evidence type="ECO:0000313" key="2">
    <source>
        <dbReference type="EMBL" id="EGG20950.1"/>
    </source>
</evidence>
<dbReference type="AlphaFoldDB" id="F4PTX1"/>